<dbReference type="PANTHER" id="PTHR12526:SF510">
    <property type="entry name" value="D-INOSITOL 3-PHOSPHATE GLYCOSYLTRANSFERASE"/>
    <property type="match status" value="1"/>
</dbReference>
<feature type="domain" description="Glycosyl transferase family 1" evidence="3">
    <location>
        <begin position="176"/>
        <end position="357"/>
    </location>
</feature>
<keyword evidence="1" id="KW-0328">Glycosyltransferase</keyword>
<protein>
    <submittedName>
        <fullName evidence="5">Glycosyltransferase MshA involved in mycothiol biosynthesis</fullName>
    </submittedName>
</protein>
<name>A0A2Z4Y513_SUMC1</name>
<accession>A0A2Z4Y513</accession>
<dbReference type="GO" id="GO:0016757">
    <property type="term" value="F:glycosyltransferase activity"/>
    <property type="evidence" value="ECO:0007669"/>
    <property type="project" value="UniProtKB-KW"/>
</dbReference>
<sequence>MTLVKEIAGTRYEPLVLVPSRGALTDQLDRRRLPYRVLKLPPWRKGTAWLQMLPRLHALRRLCREEKIGLIHCNEIYPNPHAVVATARGSLVGESFGALLSCRRFSSPTLPIVTHMRLSVTERMVRNYLLAEASRIVAVSHGAAHDFDPFPWKESKVRVVYNGVDFEEFELALARRKFIRASLGYQESDFVIGQVGLLMPRKRPWFLIEAAPRLRERIPNLRILFVGETSPGHEGYLGELEHLARDRGVSDIIRFLPFQDWIADVFAALDLHVLLSNDEGFGRVVVEAAAVRIPTVASNVGGIPELIRHGETGYLLGGDRAADDNAFRACLDQFVAAVEELARNTELRARMGAAAYEYAKRQFSPEVYAHQMMRVFDEAIEEFEASLPPW</sequence>
<dbReference type="InterPro" id="IPR028098">
    <property type="entry name" value="Glyco_trans_4-like_N"/>
</dbReference>
<evidence type="ECO:0000256" key="2">
    <source>
        <dbReference type="ARBA" id="ARBA00022679"/>
    </source>
</evidence>
<gene>
    <name evidence="5" type="ORF">BRCON_1292</name>
</gene>
<keyword evidence="2 5" id="KW-0808">Transferase</keyword>
<dbReference type="InterPro" id="IPR001296">
    <property type="entry name" value="Glyco_trans_1"/>
</dbReference>
<dbReference type="EMBL" id="CP030759">
    <property type="protein sequence ID" value="AXA36069.1"/>
    <property type="molecule type" value="Genomic_DNA"/>
</dbReference>
<dbReference type="AlphaFoldDB" id="A0A2Z4Y513"/>
<dbReference type="Pfam" id="PF00534">
    <property type="entry name" value="Glycos_transf_1"/>
    <property type="match status" value="1"/>
</dbReference>
<proteinExistence type="predicted"/>
<dbReference type="SUPFAM" id="SSF53756">
    <property type="entry name" value="UDP-Glycosyltransferase/glycogen phosphorylase"/>
    <property type="match status" value="1"/>
</dbReference>
<dbReference type="Gene3D" id="3.40.50.2000">
    <property type="entry name" value="Glycogen Phosphorylase B"/>
    <property type="match status" value="2"/>
</dbReference>
<evidence type="ECO:0000313" key="6">
    <source>
        <dbReference type="Proteomes" id="UP000262583"/>
    </source>
</evidence>
<dbReference type="CDD" id="cd03801">
    <property type="entry name" value="GT4_PimA-like"/>
    <property type="match status" value="1"/>
</dbReference>
<organism evidence="5 6">
    <name type="scientific">Sumerlaea chitinivorans</name>
    <dbReference type="NCBI Taxonomy" id="2250252"/>
    <lineage>
        <taxon>Bacteria</taxon>
        <taxon>Candidatus Sumerlaeota</taxon>
        <taxon>Candidatus Sumerlaeia</taxon>
        <taxon>Candidatus Sumerlaeales</taxon>
        <taxon>Candidatus Sumerlaeaceae</taxon>
        <taxon>Candidatus Sumerlaea</taxon>
    </lineage>
</organism>
<evidence type="ECO:0000313" key="5">
    <source>
        <dbReference type="EMBL" id="AXA36069.1"/>
    </source>
</evidence>
<evidence type="ECO:0000256" key="1">
    <source>
        <dbReference type="ARBA" id="ARBA00022676"/>
    </source>
</evidence>
<reference evidence="5 6" key="1">
    <citation type="submission" date="2018-05" db="EMBL/GenBank/DDBJ databases">
        <title>A metagenomic window into the 2 km-deep terrestrial subsurface aquifer revealed taxonomically and functionally diverse microbial community comprising novel uncultured bacterial lineages.</title>
        <authorList>
            <person name="Kadnikov V.V."/>
            <person name="Mardanov A.V."/>
            <person name="Beletsky A.V."/>
            <person name="Banks D."/>
            <person name="Pimenov N.V."/>
            <person name="Frank Y.A."/>
            <person name="Karnachuk O.V."/>
            <person name="Ravin N.V."/>
        </authorList>
    </citation>
    <scope>NUCLEOTIDE SEQUENCE [LARGE SCALE GENOMIC DNA]</scope>
    <source>
        <strain evidence="5">BY</strain>
    </source>
</reference>
<evidence type="ECO:0000259" key="4">
    <source>
        <dbReference type="Pfam" id="PF13439"/>
    </source>
</evidence>
<dbReference type="Proteomes" id="UP000262583">
    <property type="component" value="Chromosome"/>
</dbReference>
<dbReference type="Pfam" id="PF13439">
    <property type="entry name" value="Glyco_transf_4"/>
    <property type="match status" value="1"/>
</dbReference>
<feature type="domain" description="Glycosyltransferase subfamily 4-like N-terminal" evidence="4">
    <location>
        <begin position="2"/>
        <end position="167"/>
    </location>
</feature>
<evidence type="ECO:0000259" key="3">
    <source>
        <dbReference type="Pfam" id="PF00534"/>
    </source>
</evidence>
<dbReference type="PANTHER" id="PTHR12526">
    <property type="entry name" value="GLYCOSYLTRANSFERASE"/>
    <property type="match status" value="1"/>
</dbReference>
<dbReference type="KEGG" id="schv:BRCON_1292"/>